<evidence type="ECO:0000256" key="4">
    <source>
        <dbReference type="ARBA" id="ARBA00023242"/>
    </source>
</evidence>
<dbReference type="EMBL" id="RDQH01000336">
    <property type="protein sequence ID" value="RXH85757.1"/>
    <property type="molecule type" value="Genomic_DNA"/>
</dbReference>
<comment type="caution">
    <text evidence="8">The sequence shown here is derived from an EMBL/GenBank/DDBJ whole genome shotgun (WGS) entry which is preliminary data.</text>
</comment>
<dbReference type="SUPFAM" id="SSF47819">
    <property type="entry name" value="HRDC-like"/>
    <property type="match status" value="1"/>
</dbReference>
<dbReference type="GO" id="GO:0070042">
    <property type="term" value="F:rRNA (uridine-N3-)-methyltransferase activity"/>
    <property type="evidence" value="ECO:0007669"/>
    <property type="project" value="InterPro"/>
</dbReference>
<dbReference type="Gene3D" id="1.20.1250.40">
    <property type="match status" value="1"/>
</dbReference>
<dbReference type="Pfam" id="PF03000">
    <property type="entry name" value="NPH3"/>
    <property type="match status" value="1"/>
</dbReference>
<evidence type="ECO:0000313" key="8">
    <source>
        <dbReference type="EMBL" id="RXH85757.1"/>
    </source>
</evidence>
<feature type="region of interest" description="Disordered" evidence="6">
    <location>
        <begin position="680"/>
        <end position="766"/>
    </location>
</feature>
<dbReference type="SUPFAM" id="SSF54695">
    <property type="entry name" value="POZ domain"/>
    <property type="match status" value="1"/>
</dbReference>
<dbReference type="Pfam" id="PF03874">
    <property type="entry name" value="RNA_pol_Rpb4"/>
    <property type="match status" value="1"/>
</dbReference>
<dbReference type="PANTHER" id="PTHR32370">
    <property type="entry name" value="OS12G0117600 PROTEIN"/>
    <property type="match status" value="1"/>
</dbReference>
<gene>
    <name evidence="8" type="ORF">DVH24_014341</name>
</gene>
<dbReference type="Proteomes" id="UP000290289">
    <property type="component" value="Chromosome 10"/>
</dbReference>
<feature type="compositionally biased region" description="Acidic residues" evidence="6">
    <location>
        <begin position="893"/>
        <end position="909"/>
    </location>
</feature>
<dbReference type="GO" id="GO:0005634">
    <property type="term" value="C:nucleus"/>
    <property type="evidence" value="ECO:0007669"/>
    <property type="project" value="UniProtKB-SubCell"/>
</dbReference>
<keyword evidence="3" id="KW-0833">Ubl conjugation pathway</keyword>
<feature type="compositionally biased region" description="Low complexity" evidence="6">
    <location>
        <begin position="685"/>
        <end position="698"/>
    </location>
</feature>
<dbReference type="GO" id="GO:0030880">
    <property type="term" value="C:RNA polymerase complex"/>
    <property type="evidence" value="ECO:0007669"/>
    <property type="project" value="InterPro"/>
</dbReference>
<dbReference type="GO" id="GO:0016567">
    <property type="term" value="P:protein ubiquitination"/>
    <property type="evidence" value="ECO:0007669"/>
    <property type="project" value="UniProtKB-UniPathway"/>
</dbReference>
<evidence type="ECO:0000256" key="2">
    <source>
        <dbReference type="ARBA" id="ARBA00004906"/>
    </source>
</evidence>
<reference evidence="8 9" key="1">
    <citation type="submission" date="2018-10" db="EMBL/GenBank/DDBJ databases">
        <title>A high-quality apple genome assembly.</title>
        <authorList>
            <person name="Hu J."/>
        </authorList>
    </citation>
    <scope>NUCLEOTIDE SEQUENCE [LARGE SCALE GENOMIC DNA]</scope>
    <source>
        <strain evidence="9">cv. HFTH1</strain>
        <tissue evidence="8">Young leaf</tissue>
    </source>
</reference>
<keyword evidence="9" id="KW-1185">Reference proteome</keyword>
<evidence type="ECO:0000256" key="5">
    <source>
        <dbReference type="PROSITE-ProRule" id="PRU00982"/>
    </source>
</evidence>
<dbReference type="SMART" id="SM00657">
    <property type="entry name" value="RPOL4c"/>
    <property type="match status" value="1"/>
</dbReference>
<dbReference type="InterPro" id="IPR011333">
    <property type="entry name" value="SKP1/BTB/POZ_sf"/>
</dbReference>
<evidence type="ECO:0000256" key="1">
    <source>
        <dbReference type="ARBA" id="ARBA00004123"/>
    </source>
</evidence>
<evidence type="ECO:0000313" key="9">
    <source>
        <dbReference type="Proteomes" id="UP000290289"/>
    </source>
</evidence>
<feature type="compositionally biased region" description="Basic and acidic residues" evidence="6">
    <location>
        <begin position="564"/>
        <end position="578"/>
    </location>
</feature>
<evidence type="ECO:0000256" key="6">
    <source>
        <dbReference type="SAM" id="MobiDB-lite"/>
    </source>
</evidence>
<dbReference type="InterPro" id="IPR027356">
    <property type="entry name" value="NPH3_dom"/>
</dbReference>
<accession>A0A498IUE2</accession>
<keyword evidence="4" id="KW-0539">Nucleus</keyword>
<sequence length="1125" mass="126645">MIIRNQEKPKGILLHKYFEGRTCNHLLLKESTNLTMKFMKIGTNPDTFYTEEATRTVISDAPSDFVIQINNIHYLLHKFPLLPKCGLLQRLCSDSGDLEKVSIKLHDIPGGEDAFEMCAKFCYGITINLSAYNFVPAFCAAKFLRMTESVEKGNFVPKLEAFFNSCILEGWKDSITALQTTVKLPEWSENLGIIRKCIDSIVEKILTPPAKVAWSYTYTRPGYTKKQHHSVPKDWWTEDISDLDVDLFRCIITAVRATHVLPPRLIGEALHVYACRWLPDTTRTPPQTDEELMENNRRIVDSVVSMIPGDKGAVSVGFLLRLIVIANYLRVSPATKTDLLRRSGLQLEEAMVDDLIFPSNSPADPEFYDIDLVLEVLESFLVLWKRQSPAAASELDRSAQVLGTMRKVGKLIDSYLQVVARDVNMPVSKVVSLAEALPDIAREDHDGIYKAINIYLKEHGDLSKADKKRLCRILDCQKLSPEVRAHAVKNERLPLRTVVQVLFFEQERDRGSNSRAAAATHDRHKHKPLPITPSLFHEPGKQTMPSSRESDSQSHKLKLGAANVHDKFSSSTTGKKDNQLLQMQNKRSGGKLALKNERKGVRLETQQVDHQGHNMGREIVRGGASGSAGAGSKLDAKKMIQRGTGKVLSMHLKGTGRENKMKYVRGVNLLHSVVVMSEKGGKGFSLPKSSLKSTPPSTKDGKDDSSTKSKKGRRVQFDSEGSREPKSHFSSKFDSRSAASGKADWGKGGKGDTIGNGRKKEPQPLELKIEQELPKSAKCMMDCEAADILQGIQEQMVMLSKDPTIKIPVSFDKGLQYANSSSRYTHPQSARHILEALKKYGVKDGEICVIANVCPETTDEVFALVPSLKAKRSTLSQPLKDEEDYKEQREADAETEEEEEEEEEESDEEEKWRKHYSSGQRILLVGEGDFSFSVSLATRFGSARNMVATSLDSQEKIADKYSNAMENVRKLEEKGCIVIYGVDAQLMSQHFFLATQRFDRIVYNFPHVGFLFREDSFCQIQYSLIVIMIMRLNKRLVKGFFKNAKLLLRKEGGGEIHITHKEGHPYNKWDLIRKAHKIGLQIDRSVPFCKDDYPGYHNKRGHGIHSDAPFHLGDCTTYMFKIRLP</sequence>
<name>A0A498IUE2_MALDO</name>
<evidence type="ECO:0000259" key="7">
    <source>
        <dbReference type="PROSITE" id="PS51649"/>
    </source>
</evidence>
<dbReference type="GO" id="GO:0000166">
    <property type="term" value="F:nucleotide binding"/>
    <property type="evidence" value="ECO:0007669"/>
    <property type="project" value="InterPro"/>
</dbReference>
<dbReference type="GO" id="GO:0006352">
    <property type="term" value="P:DNA-templated transcription initiation"/>
    <property type="evidence" value="ECO:0007669"/>
    <property type="project" value="InterPro"/>
</dbReference>
<dbReference type="InterPro" id="IPR038324">
    <property type="entry name" value="Rpb4/RPC9_sf"/>
</dbReference>
<protein>
    <recommendedName>
        <fullName evidence="7">NPH3 domain-containing protein</fullName>
    </recommendedName>
</protein>
<dbReference type="InterPro" id="IPR006590">
    <property type="entry name" value="RNA_pol_Rpb4/RPC9_core"/>
</dbReference>
<dbReference type="InterPro" id="IPR019446">
    <property type="entry name" value="BMT5-like"/>
</dbReference>
<evidence type="ECO:0000256" key="3">
    <source>
        <dbReference type="ARBA" id="ARBA00022786"/>
    </source>
</evidence>
<dbReference type="InterPro" id="IPR010997">
    <property type="entry name" value="HRDC-like_sf"/>
</dbReference>
<dbReference type="InterPro" id="IPR005574">
    <property type="entry name" value="Rpb4/RPC9"/>
</dbReference>
<feature type="compositionally biased region" description="Basic and acidic residues" evidence="6">
    <location>
        <begin position="715"/>
        <end position="735"/>
    </location>
</feature>
<dbReference type="UniPathway" id="UPA00143"/>
<dbReference type="PROSITE" id="PS51649">
    <property type="entry name" value="NPH3"/>
    <property type="match status" value="1"/>
</dbReference>
<dbReference type="InterPro" id="IPR043454">
    <property type="entry name" value="NPH3/RPT2-like"/>
</dbReference>
<comment type="pathway">
    <text evidence="2">Protein modification; protein ubiquitination.</text>
</comment>
<dbReference type="Pfam" id="PF10354">
    <property type="entry name" value="BMT5-like"/>
    <property type="match status" value="1"/>
</dbReference>
<comment type="similarity">
    <text evidence="5">Belongs to the NPH3 family.</text>
</comment>
<proteinExistence type="inferred from homology"/>
<dbReference type="GO" id="GO:0070475">
    <property type="term" value="P:rRNA base methylation"/>
    <property type="evidence" value="ECO:0007669"/>
    <property type="project" value="InterPro"/>
</dbReference>
<dbReference type="Gene3D" id="3.30.710.10">
    <property type="entry name" value="Potassium Channel Kv1.1, Chain A"/>
    <property type="match status" value="1"/>
</dbReference>
<feature type="domain" description="NPH3" evidence="7">
    <location>
        <begin position="234"/>
        <end position="508"/>
    </location>
</feature>
<feature type="region of interest" description="Disordered" evidence="6">
    <location>
        <begin position="873"/>
        <end position="913"/>
    </location>
</feature>
<dbReference type="AlphaFoldDB" id="A0A498IUE2"/>
<comment type="subcellular location">
    <subcellularLocation>
        <location evidence="1">Nucleus</location>
    </subcellularLocation>
</comment>
<organism evidence="8 9">
    <name type="scientific">Malus domestica</name>
    <name type="common">Apple</name>
    <name type="synonym">Pyrus malus</name>
    <dbReference type="NCBI Taxonomy" id="3750"/>
    <lineage>
        <taxon>Eukaryota</taxon>
        <taxon>Viridiplantae</taxon>
        <taxon>Streptophyta</taxon>
        <taxon>Embryophyta</taxon>
        <taxon>Tracheophyta</taxon>
        <taxon>Spermatophyta</taxon>
        <taxon>Magnoliopsida</taxon>
        <taxon>eudicotyledons</taxon>
        <taxon>Gunneridae</taxon>
        <taxon>Pentapetalae</taxon>
        <taxon>rosids</taxon>
        <taxon>fabids</taxon>
        <taxon>Rosales</taxon>
        <taxon>Rosaceae</taxon>
        <taxon>Amygdaloideae</taxon>
        <taxon>Maleae</taxon>
        <taxon>Malus</taxon>
    </lineage>
</organism>
<feature type="region of interest" description="Disordered" evidence="6">
    <location>
        <begin position="510"/>
        <end position="587"/>
    </location>
</feature>